<accession>A0ACC3AVM4</accession>
<keyword evidence="2" id="KW-1185">Reference proteome</keyword>
<reference evidence="1 2" key="1">
    <citation type="journal article" date="2023" name="ACS Omega">
        <title>Identification of the Neoaspergillic Acid Biosynthesis Gene Cluster by Establishing an In Vitro CRISPR-Ribonucleoprotein Genetic System in Aspergillus melleus.</title>
        <authorList>
            <person name="Yuan B."/>
            <person name="Grau M.F."/>
            <person name="Murata R.M."/>
            <person name="Torok T."/>
            <person name="Venkateswaran K."/>
            <person name="Stajich J.E."/>
            <person name="Wang C.C.C."/>
        </authorList>
    </citation>
    <scope>NUCLEOTIDE SEQUENCE [LARGE SCALE GENOMIC DNA]</scope>
    <source>
        <strain evidence="1 2">IMV 1140</strain>
    </source>
</reference>
<name>A0ACC3AVM4_9EURO</name>
<comment type="caution">
    <text evidence="1">The sequence shown here is derived from an EMBL/GenBank/DDBJ whole genome shotgun (WGS) entry which is preliminary data.</text>
</comment>
<evidence type="ECO:0000313" key="2">
    <source>
        <dbReference type="Proteomes" id="UP001177260"/>
    </source>
</evidence>
<dbReference type="EMBL" id="JAOPJF010000058">
    <property type="protein sequence ID" value="KAK1141913.1"/>
    <property type="molecule type" value="Genomic_DNA"/>
</dbReference>
<sequence>MRASLDALKSLTKAADAAVEGRLRQSEEVDNVLKRPDVLSKVLRIYREEGQRIDFDLNDVKLEAYGSDTTSIALTGIQYHILRDDSVLDVLRREIDRATNDGELSLPRVSYDEAVKLPYLGACVKEAMRIHPSVGLTLPRNVPEHGCESAGHWILGKTRIGVNPAVMHLDRTVFGGDALSYRPERWLGCSADEMSRYIIQFGAGSRTCMGKHVSLCEIYKVIPELIRLYDIELDLENEEIETTAYWLYKLVKVKIKVRRRKKGETE</sequence>
<evidence type="ECO:0000313" key="1">
    <source>
        <dbReference type="EMBL" id="KAK1141913.1"/>
    </source>
</evidence>
<protein>
    <submittedName>
        <fullName evidence="1">Uncharacterized protein</fullName>
    </submittedName>
</protein>
<gene>
    <name evidence="1" type="ORF">N8T08_008426</name>
</gene>
<proteinExistence type="predicted"/>
<organism evidence="1 2">
    <name type="scientific">Aspergillus melleus</name>
    <dbReference type="NCBI Taxonomy" id="138277"/>
    <lineage>
        <taxon>Eukaryota</taxon>
        <taxon>Fungi</taxon>
        <taxon>Dikarya</taxon>
        <taxon>Ascomycota</taxon>
        <taxon>Pezizomycotina</taxon>
        <taxon>Eurotiomycetes</taxon>
        <taxon>Eurotiomycetidae</taxon>
        <taxon>Eurotiales</taxon>
        <taxon>Aspergillaceae</taxon>
        <taxon>Aspergillus</taxon>
        <taxon>Aspergillus subgen. Circumdati</taxon>
    </lineage>
</organism>
<dbReference type="Proteomes" id="UP001177260">
    <property type="component" value="Unassembled WGS sequence"/>
</dbReference>